<reference evidence="4" key="1">
    <citation type="submission" date="2017-02" db="EMBL/GenBank/DDBJ databases">
        <authorList>
            <person name="Varghese N."/>
            <person name="Submissions S."/>
        </authorList>
    </citation>
    <scope>NUCLEOTIDE SEQUENCE [LARGE SCALE GENOMIC DNA]</scope>
    <source>
        <strain evidence="4">9H-4</strain>
    </source>
</reference>
<dbReference type="Pfam" id="PF01476">
    <property type="entry name" value="LysM"/>
    <property type="match status" value="1"/>
</dbReference>
<keyword evidence="1" id="KW-0812">Transmembrane</keyword>
<protein>
    <submittedName>
        <fullName evidence="3">LysM domain-containing protein</fullName>
    </submittedName>
</protein>
<dbReference type="STRING" id="1736691.SAMN06295964_2878"/>
<dbReference type="Proteomes" id="UP000191040">
    <property type="component" value="Chromosome I"/>
</dbReference>
<gene>
    <name evidence="3" type="ORF">SAMN06295964_2878</name>
</gene>
<dbReference type="SUPFAM" id="SSF54106">
    <property type="entry name" value="LysM domain"/>
    <property type="match status" value="1"/>
</dbReference>
<dbReference type="EMBL" id="LT796768">
    <property type="protein sequence ID" value="SKB09756.1"/>
    <property type="molecule type" value="Genomic_DNA"/>
</dbReference>
<dbReference type="Gene3D" id="3.10.350.10">
    <property type="entry name" value="LysM domain"/>
    <property type="match status" value="1"/>
</dbReference>
<feature type="domain" description="LysM" evidence="2">
    <location>
        <begin position="79"/>
        <end position="129"/>
    </location>
</feature>
<keyword evidence="4" id="KW-1185">Reference proteome</keyword>
<evidence type="ECO:0000256" key="1">
    <source>
        <dbReference type="SAM" id="Phobius"/>
    </source>
</evidence>
<accession>A0A1T4Z745</accession>
<evidence type="ECO:0000259" key="2">
    <source>
        <dbReference type="PROSITE" id="PS51782"/>
    </source>
</evidence>
<dbReference type="InterPro" id="IPR036779">
    <property type="entry name" value="LysM_dom_sf"/>
</dbReference>
<proteinExistence type="predicted"/>
<evidence type="ECO:0000313" key="3">
    <source>
        <dbReference type="EMBL" id="SKB09756.1"/>
    </source>
</evidence>
<dbReference type="SMART" id="SM00257">
    <property type="entry name" value="LysM"/>
    <property type="match status" value="1"/>
</dbReference>
<dbReference type="CDD" id="cd00118">
    <property type="entry name" value="LysM"/>
    <property type="match status" value="1"/>
</dbReference>
<dbReference type="RefSeq" id="WP_172806374.1">
    <property type="nucleotide sequence ID" value="NZ_LT796768.1"/>
</dbReference>
<organism evidence="3 4">
    <name type="scientific">Aeromicrobium choanae</name>
    <dbReference type="NCBI Taxonomy" id="1736691"/>
    <lineage>
        <taxon>Bacteria</taxon>
        <taxon>Bacillati</taxon>
        <taxon>Actinomycetota</taxon>
        <taxon>Actinomycetes</taxon>
        <taxon>Propionibacteriales</taxon>
        <taxon>Nocardioidaceae</taxon>
        <taxon>Aeromicrobium</taxon>
    </lineage>
</organism>
<name>A0A1T4Z745_9ACTN</name>
<keyword evidence="1" id="KW-0472">Membrane</keyword>
<dbReference type="InterPro" id="IPR018392">
    <property type="entry name" value="LysM"/>
</dbReference>
<dbReference type="AlphaFoldDB" id="A0A1T4Z745"/>
<dbReference type="PROSITE" id="PS51782">
    <property type="entry name" value="LYSM"/>
    <property type="match status" value="1"/>
</dbReference>
<evidence type="ECO:0000313" key="4">
    <source>
        <dbReference type="Proteomes" id="UP000191040"/>
    </source>
</evidence>
<feature type="transmembrane region" description="Helical" evidence="1">
    <location>
        <begin position="45"/>
        <end position="68"/>
    </location>
</feature>
<sequence>MSITLDHTPFAPLDLARRPVVTRTTYASAAAAPSAPMRLTGRGRVAIVAVALAIITTLVIVFGSAVVATGSASDPGTVTTVTVQPGQTLWSIAAEARPNADIRATVDEIIKLNALEDGAPLPIGSTLAVPVQD</sequence>
<keyword evidence="1" id="KW-1133">Transmembrane helix</keyword>